<comment type="subcellular location">
    <subcellularLocation>
        <location evidence="1">Cell membrane</location>
    </subcellularLocation>
</comment>
<keyword evidence="3 6" id="KW-0812">Transmembrane</keyword>
<accession>A0A9D1VSI5</accession>
<comment type="caution">
    <text evidence="9">The sequence shown here is derived from an EMBL/GenBank/DDBJ whole genome shotgun (WGS) entry which is preliminary data.</text>
</comment>
<keyword evidence="5 6" id="KW-0472">Membrane</keyword>
<name>A0A9D1VSI5_9BACT</name>
<dbReference type="GO" id="GO:0015081">
    <property type="term" value="F:sodium ion transmembrane transporter activity"/>
    <property type="evidence" value="ECO:0007669"/>
    <property type="project" value="InterPro"/>
</dbReference>
<gene>
    <name evidence="9" type="ORF">H9982_07280</name>
</gene>
<organism evidence="9 10">
    <name type="scientific">Candidatus Barnesiella excrementipullorum</name>
    <dbReference type="NCBI Taxonomy" id="2838479"/>
    <lineage>
        <taxon>Bacteria</taxon>
        <taxon>Pseudomonadati</taxon>
        <taxon>Bacteroidota</taxon>
        <taxon>Bacteroidia</taxon>
        <taxon>Bacteroidales</taxon>
        <taxon>Barnesiellaceae</taxon>
        <taxon>Barnesiella</taxon>
    </lineage>
</organism>
<keyword evidence="2" id="KW-1003">Cell membrane</keyword>
<dbReference type="Pfam" id="PF00932">
    <property type="entry name" value="LTD"/>
    <property type="match status" value="1"/>
</dbReference>
<evidence type="ECO:0000256" key="2">
    <source>
        <dbReference type="ARBA" id="ARBA00022475"/>
    </source>
</evidence>
<evidence type="ECO:0000256" key="4">
    <source>
        <dbReference type="ARBA" id="ARBA00022989"/>
    </source>
</evidence>
<dbReference type="GO" id="GO:0005886">
    <property type="term" value="C:plasma membrane"/>
    <property type="evidence" value="ECO:0007669"/>
    <property type="project" value="UniProtKB-SubCell"/>
</dbReference>
<dbReference type="PROSITE" id="PS51257">
    <property type="entry name" value="PROKAR_LIPOPROTEIN"/>
    <property type="match status" value="1"/>
</dbReference>
<reference evidence="9" key="1">
    <citation type="journal article" date="2021" name="PeerJ">
        <title>Extensive microbial diversity within the chicken gut microbiome revealed by metagenomics and culture.</title>
        <authorList>
            <person name="Gilroy R."/>
            <person name="Ravi A."/>
            <person name="Getino M."/>
            <person name="Pursley I."/>
            <person name="Horton D.L."/>
            <person name="Alikhan N.F."/>
            <person name="Baker D."/>
            <person name="Gharbi K."/>
            <person name="Hall N."/>
            <person name="Watson M."/>
            <person name="Adriaenssens E.M."/>
            <person name="Foster-Nyarko E."/>
            <person name="Jarju S."/>
            <person name="Secka A."/>
            <person name="Antonio M."/>
            <person name="Oren A."/>
            <person name="Chaudhuri R.R."/>
            <person name="La Ragione R."/>
            <person name="Hildebrand F."/>
            <person name="Pallen M.J."/>
        </authorList>
    </citation>
    <scope>NUCLEOTIDE SEQUENCE</scope>
    <source>
        <strain evidence="9">ChiHjej12B11-16260</strain>
    </source>
</reference>
<dbReference type="AlphaFoldDB" id="A0A9D1VSI5"/>
<keyword evidence="7" id="KW-0732">Signal</keyword>
<evidence type="ECO:0000256" key="1">
    <source>
        <dbReference type="ARBA" id="ARBA00004236"/>
    </source>
</evidence>
<dbReference type="InterPro" id="IPR001322">
    <property type="entry name" value="Lamin_tail_dom"/>
</dbReference>
<dbReference type="InterPro" id="IPR005899">
    <property type="entry name" value="Na_pump_deCOase"/>
</dbReference>
<keyword evidence="4 6" id="KW-1133">Transmembrane helix</keyword>
<evidence type="ECO:0000256" key="3">
    <source>
        <dbReference type="ARBA" id="ARBA00022692"/>
    </source>
</evidence>
<evidence type="ECO:0000313" key="9">
    <source>
        <dbReference type="EMBL" id="HIX46008.1"/>
    </source>
</evidence>
<dbReference type="EMBL" id="DXFB01000190">
    <property type="protein sequence ID" value="HIX46008.1"/>
    <property type="molecule type" value="Genomic_DNA"/>
</dbReference>
<proteinExistence type="predicted"/>
<evidence type="ECO:0000259" key="8">
    <source>
        <dbReference type="PROSITE" id="PS51841"/>
    </source>
</evidence>
<protein>
    <submittedName>
        <fullName evidence="9">OadG family protein</fullName>
    </submittedName>
</protein>
<feature type="chain" id="PRO_5039219676" evidence="7">
    <location>
        <begin position="21"/>
        <end position="309"/>
    </location>
</feature>
<dbReference type="InterPro" id="IPR036415">
    <property type="entry name" value="Lamin_tail_dom_sf"/>
</dbReference>
<evidence type="ECO:0000256" key="5">
    <source>
        <dbReference type="ARBA" id="ARBA00023136"/>
    </source>
</evidence>
<dbReference type="GO" id="GO:0036376">
    <property type="term" value="P:sodium ion export across plasma membrane"/>
    <property type="evidence" value="ECO:0007669"/>
    <property type="project" value="InterPro"/>
</dbReference>
<evidence type="ECO:0000313" key="10">
    <source>
        <dbReference type="Proteomes" id="UP000824246"/>
    </source>
</evidence>
<evidence type="ECO:0000256" key="7">
    <source>
        <dbReference type="SAM" id="SignalP"/>
    </source>
</evidence>
<feature type="signal peptide" evidence="7">
    <location>
        <begin position="1"/>
        <end position="20"/>
    </location>
</feature>
<dbReference type="SUPFAM" id="SSF74853">
    <property type="entry name" value="Lamin A/C globular tail domain"/>
    <property type="match status" value="1"/>
</dbReference>
<feature type="transmembrane region" description="Helical" evidence="6">
    <location>
        <begin position="201"/>
        <end position="222"/>
    </location>
</feature>
<feature type="domain" description="LTD" evidence="8">
    <location>
        <begin position="18"/>
        <end position="145"/>
    </location>
</feature>
<dbReference type="PROSITE" id="PS51841">
    <property type="entry name" value="LTD"/>
    <property type="match status" value="1"/>
</dbReference>
<dbReference type="Pfam" id="PF04277">
    <property type="entry name" value="OAD_gamma"/>
    <property type="match status" value="1"/>
</dbReference>
<dbReference type="Proteomes" id="UP000824246">
    <property type="component" value="Unassembled WGS sequence"/>
</dbReference>
<sequence length="309" mass="34702">MNIKSLGIWSSLLLALVAFSSCGVEENKSKVVINEILMTNETNFQDDYGVHSAWLELFNKSYSTVNVAANLLRCSDTPGDTATYFIPKGDVLTQMPPRQHLLFWADGKPNRGTFHVNFSFNADKDTWIGLYDSGKHLLDEVRIPAGTLKTDESYARIIDGGNDWEIKGGSDDKYVTPSTNNKTLDKNEKMEKFEKHDKSGIGMSITAMMVVFVGLILLYLVFKLINFAGTYHAHSKAGKTKGLSPEEVRAEMRKGDTPGEVFAAIALAMHEMQEDVHDVEDTVLTIQQVQRRYSPWNSKIYTLRETPHK</sequence>
<reference evidence="9" key="2">
    <citation type="submission" date="2021-04" db="EMBL/GenBank/DDBJ databases">
        <authorList>
            <person name="Gilroy R."/>
        </authorList>
    </citation>
    <scope>NUCLEOTIDE SEQUENCE</scope>
    <source>
        <strain evidence="9">ChiHjej12B11-16260</strain>
    </source>
</reference>
<evidence type="ECO:0000256" key="6">
    <source>
        <dbReference type="SAM" id="Phobius"/>
    </source>
</evidence>